<accession>A0A146KWV5</accession>
<dbReference type="AlphaFoldDB" id="A0A146KWV5"/>
<proteinExistence type="predicted"/>
<gene>
    <name evidence="2" type="ORF">g.3905</name>
    <name evidence="1" type="ORF">g.3906</name>
</gene>
<protein>
    <submittedName>
        <fullName evidence="1">Uncharacterized protein</fullName>
    </submittedName>
</protein>
<sequence length="115" mass="12406">MVTYQTYASILHHRTECRKQIQQYKQDFSLTSSAQCKFHPIYQQHIANILASPAPVAGTAGAGGTDTAVGVSNTSKGFAPARGDREDPRIIALAKHCYMPTDIVAGIVERSTGTL</sequence>
<evidence type="ECO:0000313" key="2">
    <source>
        <dbReference type="EMBL" id="JAQ07090.1"/>
    </source>
</evidence>
<dbReference type="EMBL" id="GDHC01011539">
    <property type="protein sequence ID" value="JAQ07090.1"/>
    <property type="molecule type" value="Transcribed_RNA"/>
</dbReference>
<name>A0A146KWV5_LYGHE</name>
<evidence type="ECO:0000313" key="1">
    <source>
        <dbReference type="EMBL" id="JAQ00964.1"/>
    </source>
</evidence>
<organism evidence="1">
    <name type="scientific">Lygus hesperus</name>
    <name type="common">Western plant bug</name>
    <dbReference type="NCBI Taxonomy" id="30085"/>
    <lineage>
        <taxon>Eukaryota</taxon>
        <taxon>Metazoa</taxon>
        <taxon>Ecdysozoa</taxon>
        <taxon>Arthropoda</taxon>
        <taxon>Hexapoda</taxon>
        <taxon>Insecta</taxon>
        <taxon>Pterygota</taxon>
        <taxon>Neoptera</taxon>
        <taxon>Paraneoptera</taxon>
        <taxon>Hemiptera</taxon>
        <taxon>Heteroptera</taxon>
        <taxon>Panheteroptera</taxon>
        <taxon>Cimicomorpha</taxon>
        <taxon>Miridae</taxon>
        <taxon>Mirini</taxon>
        <taxon>Lygus</taxon>
    </lineage>
</organism>
<dbReference type="EMBL" id="GDHC01017665">
    <property type="protein sequence ID" value="JAQ00964.1"/>
    <property type="molecule type" value="Transcribed_RNA"/>
</dbReference>
<reference evidence="1" key="1">
    <citation type="journal article" date="2016" name="Gigascience">
        <title>De novo construction of an expanded transcriptome assembly for the western tarnished plant bug, Lygus hesperus.</title>
        <authorList>
            <person name="Tassone E.E."/>
            <person name="Geib S.M."/>
            <person name="Hall B."/>
            <person name="Fabrick J.A."/>
            <person name="Brent C.S."/>
            <person name="Hull J.J."/>
        </authorList>
    </citation>
    <scope>NUCLEOTIDE SEQUENCE</scope>
</reference>